<dbReference type="InterPro" id="IPR013766">
    <property type="entry name" value="Thioredoxin_domain"/>
</dbReference>
<evidence type="ECO:0000256" key="1">
    <source>
        <dbReference type="ARBA" id="ARBA00001182"/>
    </source>
</evidence>
<dbReference type="Pfam" id="PF00085">
    <property type="entry name" value="Thioredoxin"/>
    <property type="match status" value="2"/>
</dbReference>
<dbReference type="InterPro" id="IPR017937">
    <property type="entry name" value="Thioredoxin_CS"/>
</dbReference>
<gene>
    <name evidence="12" type="ORF">GBAR_LOCUS9905</name>
</gene>
<feature type="domain" description="Thioredoxin" evidence="11">
    <location>
        <begin position="131"/>
        <end position="261"/>
    </location>
</feature>
<dbReference type="PANTHER" id="PTHR45672:SF11">
    <property type="entry name" value="PROTEIN DISULFIDE-ISOMERASE C17H9.14C"/>
    <property type="match status" value="1"/>
</dbReference>
<dbReference type="GO" id="GO:0003756">
    <property type="term" value="F:protein disulfide isomerase activity"/>
    <property type="evidence" value="ECO:0007669"/>
    <property type="project" value="UniProtKB-EC"/>
</dbReference>
<dbReference type="EC" id="5.3.4.1" evidence="3"/>
<dbReference type="InterPro" id="IPR051063">
    <property type="entry name" value="PDI"/>
</dbReference>
<dbReference type="GO" id="GO:0006457">
    <property type="term" value="P:protein folding"/>
    <property type="evidence" value="ECO:0007669"/>
    <property type="project" value="TreeGrafter"/>
</dbReference>
<dbReference type="NCBIfam" id="TIGR01126">
    <property type="entry name" value="pdi_dom"/>
    <property type="match status" value="1"/>
</dbReference>
<proteinExistence type="inferred from homology"/>
<evidence type="ECO:0000256" key="3">
    <source>
        <dbReference type="ARBA" id="ARBA00012723"/>
    </source>
</evidence>
<dbReference type="PRINTS" id="PR00421">
    <property type="entry name" value="THIOREDOXIN"/>
</dbReference>
<accession>A0AA35RRT1</accession>
<evidence type="ECO:0000313" key="12">
    <source>
        <dbReference type="EMBL" id="CAI8016102.1"/>
    </source>
</evidence>
<feature type="chain" id="PRO_5041319706" description="protein disulfide-isomerase" evidence="10">
    <location>
        <begin position="22"/>
        <end position="261"/>
    </location>
</feature>
<keyword evidence="5" id="KW-0677">Repeat</keyword>
<reference evidence="12" key="1">
    <citation type="submission" date="2023-03" db="EMBL/GenBank/DDBJ databases">
        <authorList>
            <person name="Steffen K."/>
            <person name="Cardenas P."/>
        </authorList>
    </citation>
    <scope>NUCLEOTIDE SEQUENCE</scope>
</reference>
<sequence>MASLNCFVLPLLAALLLAADAVVIDLNDDNFDQFVNGDKHAFVEFFAPWCGHCKRLAPAYEEVGKAYDNSADVLVAKVDCDAHKSVAQRFGVTGYPTLKFFPKGSTEPEAYNGGRSADDIINFINDKSGSRGRMKKATSFVVDLNRENFDTVVKDPAKNVLVEFYAPWCGHCKALTPTYDEVAATFKNDENCVVAKLDADGFRDVAEGYDITGFPTIKYFPADNKDGEDVGCHVLTLYSYLLTLFANTPKHFSTEKTKCVG</sequence>
<dbReference type="InterPro" id="IPR036249">
    <property type="entry name" value="Thioredoxin-like_sf"/>
</dbReference>
<keyword evidence="7" id="KW-0413">Isomerase</keyword>
<evidence type="ECO:0000256" key="7">
    <source>
        <dbReference type="ARBA" id="ARBA00023235"/>
    </source>
</evidence>
<organism evidence="12 13">
    <name type="scientific">Geodia barretti</name>
    <name type="common">Barrett's horny sponge</name>
    <dbReference type="NCBI Taxonomy" id="519541"/>
    <lineage>
        <taxon>Eukaryota</taxon>
        <taxon>Metazoa</taxon>
        <taxon>Porifera</taxon>
        <taxon>Demospongiae</taxon>
        <taxon>Heteroscleromorpha</taxon>
        <taxon>Tetractinellida</taxon>
        <taxon>Astrophorina</taxon>
        <taxon>Geodiidae</taxon>
        <taxon>Geodia</taxon>
    </lineage>
</organism>
<evidence type="ECO:0000256" key="6">
    <source>
        <dbReference type="ARBA" id="ARBA00023157"/>
    </source>
</evidence>
<evidence type="ECO:0000256" key="8">
    <source>
        <dbReference type="ARBA" id="ARBA00023284"/>
    </source>
</evidence>
<dbReference type="SUPFAM" id="SSF52833">
    <property type="entry name" value="Thioredoxin-like"/>
    <property type="match status" value="2"/>
</dbReference>
<comment type="caution">
    <text evidence="12">The sequence shown here is derived from an EMBL/GenBank/DDBJ whole genome shotgun (WGS) entry which is preliminary data.</text>
</comment>
<evidence type="ECO:0000256" key="4">
    <source>
        <dbReference type="ARBA" id="ARBA00022729"/>
    </source>
</evidence>
<keyword evidence="13" id="KW-1185">Reference proteome</keyword>
<dbReference type="AlphaFoldDB" id="A0AA35RRT1"/>
<feature type="domain" description="Thioredoxin" evidence="11">
    <location>
        <begin position="12"/>
        <end position="129"/>
    </location>
</feature>
<evidence type="ECO:0000259" key="11">
    <source>
        <dbReference type="PROSITE" id="PS51352"/>
    </source>
</evidence>
<keyword evidence="6" id="KW-1015">Disulfide bond</keyword>
<dbReference type="GO" id="GO:0005783">
    <property type="term" value="C:endoplasmic reticulum"/>
    <property type="evidence" value="ECO:0007669"/>
    <property type="project" value="TreeGrafter"/>
</dbReference>
<dbReference type="PROSITE" id="PS51352">
    <property type="entry name" value="THIOREDOXIN_2"/>
    <property type="match status" value="2"/>
</dbReference>
<dbReference type="EMBL" id="CASHTH010001494">
    <property type="protein sequence ID" value="CAI8016102.1"/>
    <property type="molecule type" value="Genomic_DNA"/>
</dbReference>
<name>A0AA35RRT1_GEOBA</name>
<comment type="catalytic activity">
    <reaction evidence="1">
        <text>Catalyzes the rearrangement of -S-S- bonds in proteins.</text>
        <dbReference type="EC" id="5.3.4.1"/>
    </reaction>
</comment>
<evidence type="ECO:0000256" key="10">
    <source>
        <dbReference type="SAM" id="SignalP"/>
    </source>
</evidence>
<dbReference type="PANTHER" id="PTHR45672">
    <property type="entry name" value="PROTEIN DISULFIDE-ISOMERASE C17H9.14C-RELATED"/>
    <property type="match status" value="1"/>
</dbReference>
<evidence type="ECO:0000256" key="9">
    <source>
        <dbReference type="RuleBase" id="RU004208"/>
    </source>
</evidence>
<dbReference type="FunFam" id="3.40.30.10:FF:000032">
    <property type="entry name" value="Protein disulfide-isomerase A6 homolog"/>
    <property type="match status" value="1"/>
</dbReference>
<dbReference type="InterPro" id="IPR005788">
    <property type="entry name" value="PDI_thioredoxin-like_dom"/>
</dbReference>
<evidence type="ECO:0000256" key="2">
    <source>
        <dbReference type="ARBA" id="ARBA00006347"/>
    </source>
</evidence>
<evidence type="ECO:0000256" key="5">
    <source>
        <dbReference type="ARBA" id="ARBA00022737"/>
    </source>
</evidence>
<feature type="signal peptide" evidence="10">
    <location>
        <begin position="1"/>
        <end position="21"/>
    </location>
</feature>
<protein>
    <recommendedName>
        <fullName evidence="3">protein disulfide-isomerase</fullName>
        <ecNumber evidence="3">5.3.4.1</ecNumber>
    </recommendedName>
</protein>
<keyword evidence="8" id="KW-0676">Redox-active center</keyword>
<dbReference type="PROSITE" id="PS00194">
    <property type="entry name" value="THIOREDOXIN_1"/>
    <property type="match status" value="2"/>
</dbReference>
<keyword evidence="4 10" id="KW-0732">Signal</keyword>
<comment type="similarity">
    <text evidence="2 9">Belongs to the protein disulfide isomerase family.</text>
</comment>
<dbReference type="Proteomes" id="UP001174909">
    <property type="component" value="Unassembled WGS sequence"/>
</dbReference>
<dbReference type="CDD" id="cd02998">
    <property type="entry name" value="PDI_a_ERp38"/>
    <property type="match status" value="1"/>
</dbReference>
<dbReference type="Gene3D" id="3.40.30.10">
    <property type="entry name" value="Glutaredoxin"/>
    <property type="match status" value="2"/>
</dbReference>
<evidence type="ECO:0000313" key="13">
    <source>
        <dbReference type="Proteomes" id="UP001174909"/>
    </source>
</evidence>